<keyword evidence="2" id="KW-0472">Membrane</keyword>
<feature type="region of interest" description="Disordered" evidence="1">
    <location>
        <begin position="396"/>
        <end position="422"/>
    </location>
</feature>
<feature type="transmembrane region" description="Helical" evidence="2">
    <location>
        <begin position="466"/>
        <end position="486"/>
    </location>
</feature>
<sequence length="1100" mass="120158">MIILWAAFGWLVGLTVMVAVYFAVVCTELERLQMTVFRQQVASHDEELVLFVGAEVVRVGEKDVEGRMLVVIGTKLVLENLLQLWLQSSYLSLSFETMDSFARWQAMASIGAGLLVAGSSQKPRLRSSDAKAADSKQLKHVQNPLVMTHPLPQVAKGSSCVIGVGMMLAGFGGLAWIVLEDFTCAPKSFRCPASPPTCRVCYCGGSLLRDAHPEAVGSTAFAVNQEACELRAMGLRLLLALVGLLEGIPEVRGELQLPPWYTDQAPGVRQLADAPSDDQKASASAAEEAESVKAEESSASSDSEDSPEEAKAKDPVEEGPPAVDALEVAKDAQNLLEKVHQDIEQRADRISAERQKVADASTGEAAKDLLQDAKAEVQAVEKSAQSTADRIERLAERLGAEERQDGDFPARGDPRDHRYQHRDSMECRVDRRDPALVLAAVLYWVVMPIALVTLGFGATCEQGAPILAYITYGVCFSLHFLCIFWAMTGSLKRRLHDSTPKLIFMLGMAALEHFDMASDALFTGGGFMVPTLSKLGFSGVALMLFVTNAYVPQLLVVWAPFAPFAALSFVVMVILWASFGWVIGLSVILVVYALVLCSPLGAMEMEELKDEALRSDEHMSIYLGAEVVEAKGPKEKRPLVIMGTKLVLENLLQLWLQSSYLSLSFDRMDNDARWQAMASIGVGLLVAGRFHNRPSVHPVEKGKFVMKSEGSSFAAYLLPSTLPSMPSDFSQFRMCNAEEVTKNLMDIHSQAELQDLCDKLGVRPEQRTKKASVAQCLADELVREMDLSKAIEHARALESAGNLQQAAAAFGAALTLQGDVLLKGLSALCFVKLSLQQNLPGKLGGKEPEELLEQALLEAREAPARSRSLEGQLLQALSEVLFAKVNKDAAAIDRAIEARQQAREMIIEGTVEGLGWKLSKAEEFAAAAAKNEADHKWLDKEVLLQRLRKLGARAEDADYINELFEAWHHVGATGEEELSVHEFLQRFLEIARKLPAKQSKQCGAPCEGGLPPGSAPLEKELVRLVSRDGKGNWSAKAAEIRDSFPEETGRSLEALWESLAPKIKQIVDKDEQMACGHSCSTCPTKHECQVHDAIKDIEDL</sequence>
<proteinExistence type="predicted"/>
<feature type="transmembrane region" description="Helical" evidence="2">
    <location>
        <begin position="435"/>
        <end position="454"/>
    </location>
</feature>
<dbReference type="EMBL" id="LSRX01000572">
    <property type="protein sequence ID" value="OLP93689.1"/>
    <property type="molecule type" value="Genomic_DNA"/>
</dbReference>
<keyword evidence="4" id="KW-1185">Reference proteome</keyword>
<protein>
    <submittedName>
        <fullName evidence="3">Uncharacterized protein</fullName>
    </submittedName>
</protein>
<feature type="region of interest" description="Disordered" evidence="1">
    <location>
        <begin position="270"/>
        <end position="319"/>
    </location>
</feature>
<evidence type="ECO:0000313" key="3">
    <source>
        <dbReference type="EMBL" id="OLP93689.1"/>
    </source>
</evidence>
<name>A0A1Q9DEW8_SYMMI</name>
<accession>A0A1Q9DEW8</accession>
<dbReference type="Proteomes" id="UP000186817">
    <property type="component" value="Unassembled WGS sequence"/>
</dbReference>
<reference evidence="3 4" key="1">
    <citation type="submission" date="2016-02" db="EMBL/GenBank/DDBJ databases">
        <title>Genome analysis of coral dinoflagellate symbionts highlights evolutionary adaptations to a symbiotic lifestyle.</title>
        <authorList>
            <person name="Aranda M."/>
            <person name="Li Y."/>
            <person name="Liew Y.J."/>
            <person name="Baumgarten S."/>
            <person name="Simakov O."/>
            <person name="Wilson M."/>
            <person name="Piel J."/>
            <person name="Ashoor H."/>
            <person name="Bougouffa S."/>
            <person name="Bajic V.B."/>
            <person name="Ryu T."/>
            <person name="Ravasi T."/>
            <person name="Bayer T."/>
            <person name="Micklem G."/>
            <person name="Kim H."/>
            <person name="Bhak J."/>
            <person name="Lajeunesse T.C."/>
            <person name="Voolstra C.R."/>
        </authorList>
    </citation>
    <scope>NUCLEOTIDE SEQUENCE [LARGE SCALE GENOMIC DNA]</scope>
    <source>
        <strain evidence="3 4">CCMP2467</strain>
    </source>
</reference>
<feature type="transmembrane region" description="Helical" evidence="2">
    <location>
        <begin position="581"/>
        <end position="602"/>
    </location>
</feature>
<feature type="transmembrane region" description="Helical" evidence="2">
    <location>
        <begin position="520"/>
        <end position="547"/>
    </location>
</feature>
<evidence type="ECO:0000313" key="4">
    <source>
        <dbReference type="Proteomes" id="UP000186817"/>
    </source>
</evidence>
<evidence type="ECO:0000256" key="1">
    <source>
        <dbReference type="SAM" id="MobiDB-lite"/>
    </source>
</evidence>
<evidence type="ECO:0000256" key="2">
    <source>
        <dbReference type="SAM" id="Phobius"/>
    </source>
</evidence>
<keyword evidence="2" id="KW-0812">Transmembrane</keyword>
<comment type="caution">
    <text evidence="3">The sequence shown here is derived from an EMBL/GenBank/DDBJ whole genome shotgun (WGS) entry which is preliminary data.</text>
</comment>
<keyword evidence="2" id="KW-1133">Transmembrane helix</keyword>
<organism evidence="3 4">
    <name type="scientific">Symbiodinium microadriaticum</name>
    <name type="common">Dinoflagellate</name>
    <name type="synonym">Zooxanthella microadriatica</name>
    <dbReference type="NCBI Taxonomy" id="2951"/>
    <lineage>
        <taxon>Eukaryota</taxon>
        <taxon>Sar</taxon>
        <taxon>Alveolata</taxon>
        <taxon>Dinophyceae</taxon>
        <taxon>Suessiales</taxon>
        <taxon>Symbiodiniaceae</taxon>
        <taxon>Symbiodinium</taxon>
    </lineage>
</organism>
<feature type="transmembrane region" description="Helical" evidence="2">
    <location>
        <begin position="161"/>
        <end position="179"/>
    </location>
</feature>
<dbReference type="AlphaFoldDB" id="A0A1Q9DEW8"/>
<gene>
    <name evidence="3" type="ORF">AK812_SmicGene24362</name>
</gene>
<dbReference type="OrthoDB" id="439047at2759"/>
<feature type="transmembrane region" description="Helical" evidence="2">
    <location>
        <begin position="554"/>
        <end position="575"/>
    </location>
</feature>